<organism evidence="1 2">
    <name type="scientific">Linum tenue</name>
    <dbReference type="NCBI Taxonomy" id="586396"/>
    <lineage>
        <taxon>Eukaryota</taxon>
        <taxon>Viridiplantae</taxon>
        <taxon>Streptophyta</taxon>
        <taxon>Embryophyta</taxon>
        <taxon>Tracheophyta</taxon>
        <taxon>Spermatophyta</taxon>
        <taxon>Magnoliopsida</taxon>
        <taxon>eudicotyledons</taxon>
        <taxon>Gunneridae</taxon>
        <taxon>Pentapetalae</taxon>
        <taxon>rosids</taxon>
        <taxon>fabids</taxon>
        <taxon>Malpighiales</taxon>
        <taxon>Linaceae</taxon>
        <taxon>Linum</taxon>
    </lineage>
</organism>
<sequence length="206" mass="23578">MCSDRLGHLPEHIIHHILSFRDTKSVVQTSVLLRAWRSAWKHVANIDLRSDSFEEYPSFRTFVSQVLSLRYKLNVQKLSYIDCGPLFCWGDERIFKISGPQLLSLKILDNLLNTKVEISAPKLEFFSFWNVLEIHELSKLSVPSLVLHADIKFASNELSATIIEWPTLIVIALFKGLSNATSLVLDSFSIQVICSLTLLQYRWLSS</sequence>
<protein>
    <recommendedName>
        <fullName evidence="3">F-box domain-containing protein</fullName>
    </recommendedName>
</protein>
<dbReference type="InterPro" id="IPR036047">
    <property type="entry name" value="F-box-like_dom_sf"/>
</dbReference>
<dbReference type="InterPro" id="IPR053197">
    <property type="entry name" value="F-box_SCFL_complex_component"/>
</dbReference>
<keyword evidence="2" id="KW-1185">Reference proteome</keyword>
<dbReference type="PANTHER" id="PTHR34223:SF51">
    <property type="entry name" value="OS06G0556300 PROTEIN"/>
    <property type="match status" value="1"/>
</dbReference>
<gene>
    <name evidence="1" type="ORF">LITE_LOCUS26951</name>
</gene>
<dbReference type="AlphaFoldDB" id="A0AAV0M5U2"/>
<comment type="caution">
    <text evidence="1">The sequence shown here is derived from an EMBL/GenBank/DDBJ whole genome shotgun (WGS) entry which is preliminary data.</text>
</comment>
<name>A0AAV0M5U2_9ROSI</name>
<evidence type="ECO:0000313" key="2">
    <source>
        <dbReference type="Proteomes" id="UP001154282"/>
    </source>
</evidence>
<evidence type="ECO:0008006" key="3">
    <source>
        <dbReference type="Google" id="ProtNLM"/>
    </source>
</evidence>
<dbReference type="PANTHER" id="PTHR34223">
    <property type="entry name" value="OS11G0201299 PROTEIN"/>
    <property type="match status" value="1"/>
</dbReference>
<accession>A0AAV0M5U2</accession>
<reference evidence="1" key="1">
    <citation type="submission" date="2022-08" db="EMBL/GenBank/DDBJ databases">
        <authorList>
            <person name="Gutierrez-Valencia J."/>
        </authorList>
    </citation>
    <scope>NUCLEOTIDE SEQUENCE</scope>
</reference>
<proteinExistence type="predicted"/>
<dbReference type="Proteomes" id="UP001154282">
    <property type="component" value="Unassembled WGS sequence"/>
</dbReference>
<dbReference type="SUPFAM" id="SSF81383">
    <property type="entry name" value="F-box domain"/>
    <property type="match status" value="1"/>
</dbReference>
<evidence type="ECO:0000313" key="1">
    <source>
        <dbReference type="EMBL" id="CAI0441633.1"/>
    </source>
</evidence>
<dbReference type="EMBL" id="CAMGYJ010000007">
    <property type="protein sequence ID" value="CAI0441633.1"/>
    <property type="molecule type" value="Genomic_DNA"/>
</dbReference>